<dbReference type="EMBL" id="PJLB01000004">
    <property type="protein sequence ID" value="PND05210.1"/>
    <property type="molecule type" value="Genomic_DNA"/>
</dbReference>
<proteinExistence type="predicted"/>
<dbReference type="Proteomes" id="UP000236075">
    <property type="component" value="Unassembled WGS sequence"/>
</dbReference>
<dbReference type="AlphaFoldDB" id="A0AAX0WPC1"/>
<sequence>MRVFRRASVMEHVPCEGEVFDGCIFTETATRAGKKCNFMFTGILYRRRNGAVYWLFSFYGLEKRKGMDFAADVSRLSKGILNERLQVLISCVARWLVVHMY</sequence>
<comment type="caution">
    <text evidence="1">The sequence shown here is derived from an EMBL/GenBank/DDBJ whole genome shotgun (WGS) entry which is preliminary data.</text>
</comment>
<reference evidence="1 2" key="1">
    <citation type="journal article" date="2017" name="BMC Genomics">
        <title>Genome sequencing of 39 Akkermansia muciniphila isolates reveals its population structure, genomic and functional diverisity, and global distribution in mammalian gut microbiotas.</title>
        <authorList>
            <person name="Guo X."/>
            <person name="Li S."/>
            <person name="Zhang J."/>
            <person name="Wu F."/>
            <person name="Li X."/>
            <person name="Wu D."/>
            <person name="Zhang M."/>
            <person name="Ou Z."/>
            <person name="Jie Z."/>
            <person name="Yan Q."/>
            <person name="Li P."/>
            <person name="Yi J."/>
            <person name="Peng Y."/>
        </authorList>
    </citation>
    <scope>NUCLEOTIDE SEQUENCE [LARGE SCALE GENOMIC DNA]</scope>
    <source>
        <strain evidence="1 2">GP28</strain>
    </source>
</reference>
<evidence type="ECO:0000313" key="2">
    <source>
        <dbReference type="Proteomes" id="UP000236075"/>
    </source>
</evidence>
<gene>
    <name evidence="1" type="ORF">CXT95_02010</name>
</gene>
<organism evidence="1 2">
    <name type="scientific">Akkermansia muciniphila</name>
    <dbReference type="NCBI Taxonomy" id="239935"/>
    <lineage>
        <taxon>Bacteria</taxon>
        <taxon>Pseudomonadati</taxon>
        <taxon>Verrucomicrobiota</taxon>
        <taxon>Verrucomicrobiia</taxon>
        <taxon>Verrucomicrobiales</taxon>
        <taxon>Akkermansiaceae</taxon>
        <taxon>Akkermansia</taxon>
    </lineage>
</organism>
<evidence type="ECO:0000313" key="1">
    <source>
        <dbReference type="EMBL" id="PND05210.1"/>
    </source>
</evidence>
<name>A0AAX0WPC1_9BACT</name>
<protein>
    <submittedName>
        <fullName evidence="1">Uncharacterized protein</fullName>
    </submittedName>
</protein>
<accession>A0AAX0WPC1</accession>